<dbReference type="Pfam" id="PF00271">
    <property type="entry name" value="Helicase_C"/>
    <property type="match status" value="1"/>
</dbReference>
<dbReference type="GO" id="GO:0006355">
    <property type="term" value="P:regulation of DNA-templated transcription"/>
    <property type="evidence" value="ECO:0007669"/>
    <property type="project" value="UniProtKB-UniRule"/>
</dbReference>
<dbReference type="PROSITE" id="PS51194">
    <property type="entry name" value="HELICASE_CTER"/>
    <property type="match status" value="1"/>
</dbReference>
<protein>
    <recommendedName>
        <fullName evidence="9">Transcription-repair-coupling factor</fullName>
        <shortName evidence="9">TRCF</shortName>
        <ecNumber evidence="9">3.6.4.-</ecNumber>
    </recommendedName>
</protein>
<evidence type="ECO:0000256" key="3">
    <source>
        <dbReference type="ARBA" id="ARBA00022763"/>
    </source>
</evidence>
<evidence type="ECO:0000256" key="5">
    <source>
        <dbReference type="ARBA" id="ARBA00022806"/>
    </source>
</evidence>
<dbReference type="GO" id="GO:0003678">
    <property type="term" value="F:DNA helicase activity"/>
    <property type="evidence" value="ECO:0007669"/>
    <property type="project" value="TreeGrafter"/>
</dbReference>
<dbReference type="SMART" id="SM00982">
    <property type="entry name" value="TRCF"/>
    <property type="match status" value="1"/>
</dbReference>
<accession>B7IEZ3</accession>
<dbReference type="Gene3D" id="3.40.50.300">
    <property type="entry name" value="P-loop containing nucleotide triphosphate hydrolases"/>
    <property type="match status" value="2"/>
</dbReference>
<dbReference type="CDD" id="cd17991">
    <property type="entry name" value="DEXHc_TRCF"/>
    <property type="match status" value="1"/>
</dbReference>
<sequence length="909" mass="104880">MNKILIVPSEKDCNIEGYFYIPSYDVFPYENLENSWFVRSKRIYSLYLALNNNLKGVATLYSITRFIMPPSIFKKYVIELKVGDIFESPEELFSKLGYERVYNVTEGGQFSIRGDIIDFYGPNEVPTRIELFDNLIEDIRHFDPSTQKSIRKIEKALILPAREYIEPVIHETMIGEKYNGTFLDYNVEFQIFNKPKVIESFSKKEREIRQLIMDPNLRQNYIRYSGIDFKEIIKIAKEIDLNSDIQKSKIDEKKEEEINSLPVLSEDEFNIGDIVVHKEYGIAKFVGTTKITQKDLEREFLILQFNDSKLFVPTDRLDLVQKYIGTNENVTLDNLKKNNWSKRVKKAKSQIEKIVKEILRINALRKNTKGISLPGDSELEKEFAKTFPHIETQDQLKAIQEVSEDLSSEKNMDRLLAGDAGYGKTEVAMRAAFKAAISGKQVAVLVPTTVLARQHYENFKKRFEPFGINVELYDSSLTKKQKDEVKQKIETGITDVVIGTHGLLKSIKFSDLGLLIIDEEQKFGVQQKEALKKLRINVNILSMSATPIPRTLHMALSGIKDMSVIKTPPFGRKNIQVYVNTYDEKIIRQAIMREINRGGQVLYVHNRVNDIEDVAKKLKEIVPEVSIDIANGQMPKKRMEKVIEEFYHGKLDVLVATSIIENGVDIPNANTLIVDDAHRYGLAQLYQLRGRVGRSDKRAFAYFFHPSKINKVAKERLKAIKEIMGPGSGFQIALKDMEIRGIGNILGLEQHGFINDIGFHYYFEILEEVLNKEYGKITNEIKTEIIGLKGSIIIPEEYIANPIERLRIYRRISSFENEQMIFDLIDELNDRFGKVPQSVINLLKYARMRIIASKLSINKIELYEDNIVVYTSKKINFSLPNIYNEKEKAYIIYSTEEEFINEIEKLSKS</sequence>
<keyword evidence="13" id="KW-1185">Reference proteome</keyword>
<dbReference type="Pfam" id="PF17757">
    <property type="entry name" value="UvrB_inter"/>
    <property type="match status" value="1"/>
</dbReference>
<keyword evidence="2 9" id="KW-0547">Nucleotide-binding</keyword>
<evidence type="ECO:0000256" key="6">
    <source>
        <dbReference type="ARBA" id="ARBA00022840"/>
    </source>
</evidence>
<comment type="function">
    <text evidence="9">Couples transcription and DNA repair by recognizing RNA polymerase (RNAP) stalled at DNA lesions. Mediates ATP-dependent release of RNAP and its truncated transcript from the DNA, and recruitment of nucleotide excision repair machinery to the damaged site.</text>
</comment>
<comment type="similarity">
    <text evidence="9">In the C-terminal section; belongs to the helicase family. RecG subfamily.</text>
</comment>
<dbReference type="Gene3D" id="3.90.1150.50">
    <property type="entry name" value="Transcription-repair-coupling factor, D7 domain"/>
    <property type="match status" value="1"/>
</dbReference>
<feature type="domain" description="Helicase C-terminal" evidence="11">
    <location>
        <begin position="574"/>
        <end position="740"/>
    </location>
</feature>
<dbReference type="PANTHER" id="PTHR47964">
    <property type="entry name" value="ATP-DEPENDENT DNA HELICASE HOMOLOG RECG, CHLOROPLASTIC"/>
    <property type="match status" value="1"/>
</dbReference>
<dbReference type="InterPro" id="IPR004576">
    <property type="entry name" value="Mfd"/>
</dbReference>
<dbReference type="InterPro" id="IPR036101">
    <property type="entry name" value="CarD-like/TRCF_RID_sf"/>
</dbReference>
<dbReference type="InterPro" id="IPR001650">
    <property type="entry name" value="Helicase_C-like"/>
</dbReference>
<organism evidence="12 13">
    <name type="scientific">Thermosipho africanus (strain TCF52B)</name>
    <dbReference type="NCBI Taxonomy" id="484019"/>
    <lineage>
        <taxon>Bacteria</taxon>
        <taxon>Thermotogati</taxon>
        <taxon>Thermotogota</taxon>
        <taxon>Thermotogae</taxon>
        <taxon>Thermotogales</taxon>
        <taxon>Fervidobacteriaceae</taxon>
        <taxon>Thermosipho</taxon>
    </lineage>
</organism>
<dbReference type="HAMAP" id="MF_00969">
    <property type="entry name" value="TRCF"/>
    <property type="match status" value="1"/>
</dbReference>
<dbReference type="GO" id="GO:0016787">
    <property type="term" value="F:hydrolase activity"/>
    <property type="evidence" value="ECO:0007669"/>
    <property type="project" value="UniProtKB-KW"/>
</dbReference>
<dbReference type="GO" id="GO:0005524">
    <property type="term" value="F:ATP binding"/>
    <property type="evidence" value="ECO:0007669"/>
    <property type="project" value="UniProtKB-UniRule"/>
</dbReference>
<dbReference type="SUPFAM" id="SSF141259">
    <property type="entry name" value="CarD-like"/>
    <property type="match status" value="1"/>
</dbReference>
<dbReference type="InterPro" id="IPR037235">
    <property type="entry name" value="TRCF-like_C_D7"/>
</dbReference>
<dbReference type="SMART" id="SM00487">
    <property type="entry name" value="DEXDc"/>
    <property type="match status" value="1"/>
</dbReference>
<reference evidence="12 13" key="1">
    <citation type="journal article" date="2009" name="J. Bacteriol.">
        <title>The genome of Thermosipho africanus TCF52B: lateral genetic connections to the Firmicutes and Archaea.</title>
        <authorList>
            <person name="Nesboe C.L."/>
            <person name="Bapteste E."/>
            <person name="Curtis B."/>
            <person name="Dahle H."/>
            <person name="Lopez P."/>
            <person name="Macleod D."/>
            <person name="Dlutek M."/>
            <person name="Bowman S."/>
            <person name="Zhaxybayeva O."/>
            <person name="Birkeland N.-K."/>
            <person name="Doolittle W.F."/>
        </authorList>
    </citation>
    <scope>NUCLEOTIDE SEQUENCE [LARGE SCALE GENOMIC DNA]</scope>
    <source>
        <strain evidence="12 13">TCF52B</strain>
    </source>
</reference>
<comment type="similarity">
    <text evidence="9">In the N-terminal section; belongs to the UvrB family.</text>
</comment>
<evidence type="ECO:0000256" key="8">
    <source>
        <dbReference type="ARBA" id="ARBA00023204"/>
    </source>
</evidence>
<dbReference type="InterPro" id="IPR014001">
    <property type="entry name" value="Helicase_ATP-bd"/>
</dbReference>
<feature type="domain" description="Helicase ATP-binding" evidence="10">
    <location>
        <begin position="405"/>
        <end position="565"/>
    </location>
</feature>
<gene>
    <name evidence="9" type="primary">mfd</name>
    <name evidence="12" type="ordered locus">THA_150</name>
</gene>
<dbReference type="SMART" id="SM00490">
    <property type="entry name" value="HELICc"/>
    <property type="match status" value="1"/>
</dbReference>
<dbReference type="HOGENOM" id="CLU_005122_1_2_0"/>
<keyword evidence="1 9" id="KW-0963">Cytoplasm</keyword>
<evidence type="ECO:0000313" key="13">
    <source>
        <dbReference type="Proteomes" id="UP000002453"/>
    </source>
</evidence>
<dbReference type="InterPro" id="IPR011545">
    <property type="entry name" value="DEAD/DEAH_box_helicase_dom"/>
</dbReference>
<keyword evidence="7 9" id="KW-0238">DNA-binding</keyword>
<dbReference type="Pfam" id="PF02559">
    <property type="entry name" value="CarD_TRCF_RID"/>
    <property type="match status" value="1"/>
</dbReference>
<dbReference type="STRING" id="484019.THA_150"/>
<dbReference type="Gene3D" id="2.40.10.170">
    <property type="match status" value="1"/>
</dbReference>
<keyword evidence="5" id="KW-0347">Helicase</keyword>
<evidence type="ECO:0000259" key="10">
    <source>
        <dbReference type="PROSITE" id="PS51192"/>
    </source>
</evidence>
<dbReference type="Gene3D" id="3.40.50.11180">
    <property type="match status" value="1"/>
</dbReference>
<dbReference type="Proteomes" id="UP000002453">
    <property type="component" value="Chromosome"/>
</dbReference>
<keyword evidence="6 9" id="KW-0067">ATP-binding</keyword>
<evidence type="ECO:0000256" key="4">
    <source>
        <dbReference type="ARBA" id="ARBA00022801"/>
    </source>
</evidence>
<comment type="subcellular location">
    <subcellularLocation>
        <location evidence="9">Cytoplasm</location>
    </subcellularLocation>
</comment>
<evidence type="ECO:0000259" key="11">
    <source>
        <dbReference type="PROSITE" id="PS51194"/>
    </source>
</evidence>
<dbReference type="NCBIfam" id="TIGR00580">
    <property type="entry name" value="mfd"/>
    <property type="match status" value="1"/>
</dbReference>
<dbReference type="GO" id="GO:0003684">
    <property type="term" value="F:damaged DNA binding"/>
    <property type="evidence" value="ECO:0007669"/>
    <property type="project" value="InterPro"/>
</dbReference>
<dbReference type="SMART" id="SM01058">
    <property type="entry name" value="CarD_TRCF"/>
    <property type="match status" value="1"/>
</dbReference>
<evidence type="ECO:0000256" key="1">
    <source>
        <dbReference type="ARBA" id="ARBA00022490"/>
    </source>
</evidence>
<keyword evidence="3 9" id="KW-0227">DNA damage</keyword>
<dbReference type="eggNOG" id="COG1197">
    <property type="taxonomic scope" value="Bacteria"/>
</dbReference>
<dbReference type="PROSITE" id="PS51192">
    <property type="entry name" value="HELICASE_ATP_BIND_1"/>
    <property type="match status" value="1"/>
</dbReference>
<dbReference type="AlphaFoldDB" id="B7IEZ3"/>
<keyword evidence="4 9" id="KW-0378">Hydrolase</keyword>
<dbReference type="SUPFAM" id="SSF143517">
    <property type="entry name" value="TRCF domain-like"/>
    <property type="match status" value="1"/>
</dbReference>
<dbReference type="EC" id="3.6.4.-" evidence="9"/>
<dbReference type="GO" id="GO:0000716">
    <property type="term" value="P:transcription-coupled nucleotide-excision repair, DNA damage recognition"/>
    <property type="evidence" value="ECO:0007669"/>
    <property type="project" value="UniProtKB-UniRule"/>
</dbReference>
<dbReference type="EMBL" id="CP001185">
    <property type="protein sequence ID" value="ACJ74657.1"/>
    <property type="molecule type" value="Genomic_DNA"/>
</dbReference>
<evidence type="ECO:0000256" key="2">
    <source>
        <dbReference type="ARBA" id="ARBA00022741"/>
    </source>
</evidence>
<proteinExistence type="inferred from homology"/>
<dbReference type="InterPro" id="IPR041471">
    <property type="entry name" value="UvrB_inter"/>
</dbReference>
<dbReference type="InterPro" id="IPR027417">
    <property type="entry name" value="P-loop_NTPase"/>
</dbReference>
<dbReference type="Gene3D" id="3.30.2060.10">
    <property type="entry name" value="Penicillin-binding protein 1b domain"/>
    <property type="match status" value="1"/>
</dbReference>
<evidence type="ECO:0000256" key="7">
    <source>
        <dbReference type="ARBA" id="ARBA00023125"/>
    </source>
</evidence>
<dbReference type="Pfam" id="PF00270">
    <property type="entry name" value="DEAD"/>
    <property type="match status" value="1"/>
</dbReference>
<dbReference type="KEGG" id="taf:THA_150"/>
<keyword evidence="8 9" id="KW-0234">DNA repair</keyword>
<dbReference type="Pfam" id="PF03461">
    <property type="entry name" value="TRCF"/>
    <property type="match status" value="1"/>
</dbReference>
<dbReference type="InterPro" id="IPR047112">
    <property type="entry name" value="RecG/Mfd"/>
</dbReference>
<dbReference type="InterPro" id="IPR005118">
    <property type="entry name" value="TRCF_C"/>
</dbReference>
<evidence type="ECO:0000313" key="12">
    <source>
        <dbReference type="EMBL" id="ACJ74657.1"/>
    </source>
</evidence>
<dbReference type="RefSeq" id="WP_012579376.1">
    <property type="nucleotide sequence ID" value="NC_011653.1"/>
</dbReference>
<dbReference type="PANTHER" id="PTHR47964:SF1">
    <property type="entry name" value="ATP-DEPENDENT DNA HELICASE HOMOLOG RECG, CHLOROPLASTIC"/>
    <property type="match status" value="1"/>
</dbReference>
<dbReference type="SUPFAM" id="SSF52540">
    <property type="entry name" value="P-loop containing nucleoside triphosphate hydrolases"/>
    <property type="match status" value="3"/>
</dbReference>
<evidence type="ECO:0000256" key="9">
    <source>
        <dbReference type="HAMAP-Rule" id="MF_00969"/>
    </source>
</evidence>
<name>B7IEZ3_THEAB</name>
<dbReference type="OrthoDB" id="9804325at2"/>
<dbReference type="InterPro" id="IPR003711">
    <property type="entry name" value="CarD-like/TRCF_RID"/>
</dbReference>
<dbReference type="GO" id="GO:0005737">
    <property type="term" value="C:cytoplasm"/>
    <property type="evidence" value="ECO:0007669"/>
    <property type="project" value="UniProtKB-SubCell"/>
</dbReference>